<gene>
    <name evidence="2" type="primary">LOC109056081</name>
</gene>
<keyword evidence="1" id="KW-1133">Transmembrane helix</keyword>
<organism evidence="2">
    <name type="scientific">Cyprinus carpio</name>
    <name type="common">Common carp</name>
    <dbReference type="NCBI Taxonomy" id="7962"/>
    <lineage>
        <taxon>Eukaryota</taxon>
        <taxon>Metazoa</taxon>
        <taxon>Chordata</taxon>
        <taxon>Craniata</taxon>
        <taxon>Vertebrata</taxon>
        <taxon>Euteleostomi</taxon>
        <taxon>Actinopterygii</taxon>
        <taxon>Neopterygii</taxon>
        <taxon>Teleostei</taxon>
        <taxon>Ostariophysi</taxon>
        <taxon>Cypriniformes</taxon>
        <taxon>Cyprinidae</taxon>
        <taxon>Cyprininae</taxon>
        <taxon>Cyprinus</taxon>
    </lineage>
</organism>
<dbReference type="PANTHER" id="PTHR23037">
    <property type="entry name" value="CYTOKINE RECEPTOR"/>
    <property type="match status" value="1"/>
</dbReference>
<dbReference type="Proteomes" id="UP001155660">
    <property type="component" value="Chromosome B3"/>
</dbReference>
<keyword evidence="1" id="KW-0472">Membrane</keyword>
<reference evidence="2" key="1">
    <citation type="submission" date="2025-08" db="UniProtKB">
        <authorList>
            <consortium name="RefSeq"/>
        </authorList>
    </citation>
    <scope>IDENTIFICATION</scope>
    <source>
        <tissue evidence="2">Muscle</tissue>
    </source>
</reference>
<dbReference type="InterPro" id="IPR003531">
    <property type="entry name" value="Hempt_rcpt_S_F1_CS"/>
</dbReference>
<dbReference type="AlphaFoldDB" id="A0A9Q9W368"/>
<dbReference type="RefSeq" id="XP_042575987.1">
    <property type="nucleotide sequence ID" value="XM_042720053.1"/>
</dbReference>
<proteinExistence type="predicted"/>
<keyword evidence="1" id="KW-0812">Transmembrane</keyword>
<dbReference type="PROSITE" id="PS01355">
    <property type="entry name" value="HEMATOPO_REC_S_F1"/>
    <property type="match status" value="1"/>
</dbReference>
<dbReference type="GO" id="GO:0009897">
    <property type="term" value="C:external side of plasma membrane"/>
    <property type="evidence" value="ECO:0007669"/>
    <property type="project" value="TreeGrafter"/>
</dbReference>
<dbReference type="PANTHER" id="PTHR23037:SF7">
    <property type="entry name" value="INTERLEUKIN-21 RECEPTOR"/>
    <property type="match status" value="1"/>
</dbReference>
<evidence type="ECO:0000313" key="2">
    <source>
        <dbReference type="RefSeq" id="XP_042575987.1"/>
    </source>
</evidence>
<sequence>MSCQLHVRSCVCSGQVEVWKSVFLQFCTRIMTPTWIFCIFLAFSVQVKAASQGRICVTDYWHTISCSLKLPITSARNISYWLEAHSIIGNQDYSCQLQRVHEDHICNFTVDVGFRSFDKYTMTLHYLENGTGNSSLLDASFKPAKNIKTKTPFNLTLQYANGTYHFFWKSGYEKHTFRTALPIIYEFKYYKDGDPTSEVIVHPEKEMIQTEEMKLDPDTMYAVMVKSKVDDRQVYGGTWSDWSSTVKWKTAYRGEYCGSYCSIFTHISNISLNVKSKLIHPCFLLFFKSLIFVQDEPREVSKIAIGMFAMVGLLILFVSIPAAR</sequence>
<accession>A0A9Q9W368</accession>
<feature type="transmembrane region" description="Helical" evidence="1">
    <location>
        <begin position="300"/>
        <end position="323"/>
    </location>
</feature>
<dbReference type="OrthoDB" id="8897483at2759"/>
<protein>
    <submittedName>
        <fullName evidence="2">Interleukin-21 receptor-like isoform X1</fullName>
    </submittedName>
</protein>
<name>A0A9Q9W368_CYPCA</name>
<dbReference type="GeneID" id="109056081"/>
<dbReference type="GO" id="GO:0004896">
    <property type="term" value="F:cytokine receptor activity"/>
    <property type="evidence" value="ECO:0007669"/>
    <property type="project" value="InterPro"/>
</dbReference>
<evidence type="ECO:0000256" key="1">
    <source>
        <dbReference type="SAM" id="Phobius"/>
    </source>
</evidence>